<dbReference type="AlphaFoldDB" id="A0AA35TTP3"/>
<accession>A0AA35TTP3</accession>
<dbReference type="SMART" id="SM00179">
    <property type="entry name" value="EGF_CA"/>
    <property type="match status" value="1"/>
</dbReference>
<dbReference type="SUPFAM" id="SSF57196">
    <property type="entry name" value="EGF/Laminin"/>
    <property type="match status" value="1"/>
</dbReference>
<protein>
    <submittedName>
        <fullName evidence="5">Adhesion G protein-coupled receptor E5</fullName>
    </submittedName>
</protein>
<evidence type="ECO:0000256" key="2">
    <source>
        <dbReference type="ARBA" id="ARBA00023157"/>
    </source>
</evidence>
<evidence type="ECO:0000256" key="1">
    <source>
        <dbReference type="ARBA" id="ARBA00022536"/>
    </source>
</evidence>
<evidence type="ECO:0000313" key="5">
    <source>
        <dbReference type="EMBL" id="CAI8053551.1"/>
    </source>
</evidence>
<comment type="caution">
    <text evidence="5">The sequence shown here is derived from an EMBL/GenBank/DDBJ whole genome shotgun (WGS) entry which is preliminary data.</text>
</comment>
<keyword evidence="2" id="KW-1015">Disulfide bond</keyword>
<proteinExistence type="predicted"/>
<comment type="caution">
    <text evidence="3">Lacks conserved residue(s) required for the propagation of feature annotation.</text>
</comment>
<evidence type="ECO:0000256" key="3">
    <source>
        <dbReference type="PROSITE-ProRule" id="PRU00076"/>
    </source>
</evidence>
<dbReference type="Pfam" id="PF07645">
    <property type="entry name" value="EGF_CA"/>
    <property type="match status" value="1"/>
</dbReference>
<dbReference type="InterPro" id="IPR049883">
    <property type="entry name" value="NOTCH1_EGF-like"/>
</dbReference>
<dbReference type="PROSITE" id="PS00010">
    <property type="entry name" value="ASX_HYDROXYL"/>
    <property type="match status" value="1"/>
</dbReference>
<dbReference type="Gene3D" id="2.10.25.10">
    <property type="entry name" value="Laminin"/>
    <property type="match status" value="1"/>
</dbReference>
<dbReference type="InterPro" id="IPR001881">
    <property type="entry name" value="EGF-like_Ca-bd_dom"/>
</dbReference>
<feature type="non-terminal residue" evidence="5">
    <location>
        <position position="1"/>
    </location>
</feature>
<dbReference type="InterPro" id="IPR018097">
    <property type="entry name" value="EGF_Ca-bd_CS"/>
</dbReference>
<dbReference type="PROSITE" id="PS50026">
    <property type="entry name" value="EGF_3"/>
    <property type="match status" value="1"/>
</dbReference>
<evidence type="ECO:0000259" key="4">
    <source>
        <dbReference type="PROSITE" id="PS50026"/>
    </source>
</evidence>
<reference evidence="5" key="1">
    <citation type="submission" date="2023-03" db="EMBL/GenBank/DDBJ databases">
        <authorList>
            <person name="Steffen K."/>
            <person name="Cardenas P."/>
        </authorList>
    </citation>
    <scope>NUCLEOTIDE SEQUENCE</scope>
</reference>
<evidence type="ECO:0000313" key="6">
    <source>
        <dbReference type="Proteomes" id="UP001174909"/>
    </source>
</evidence>
<keyword evidence="6" id="KW-1185">Reference proteome</keyword>
<dbReference type="EMBL" id="CASHTH010004102">
    <property type="protein sequence ID" value="CAI8053551.1"/>
    <property type="molecule type" value="Genomic_DNA"/>
</dbReference>
<dbReference type="PROSITE" id="PS01187">
    <property type="entry name" value="EGF_CA"/>
    <property type="match status" value="1"/>
</dbReference>
<feature type="domain" description="EGF-like" evidence="4">
    <location>
        <begin position="88"/>
        <end position="126"/>
    </location>
</feature>
<dbReference type="InterPro" id="IPR000742">
    <property type="entry name" value="EGF"/>
</dbReference>
<keyword evidence="1 3" id="KW-0245">EGF-like domain</keyword>
<dbReference type="GO" id="GO:0005509">
    <property type="term" value="F:calcium ion binding"/>
    <property type="evidence" value="ECO:0007669"/>
    <property type="project" value="InterPro"/>
</dbReference>
<gene>
    <name evidence="5" type="ORF">GBAR_LOCUS29283</name>
</gene>
<name>A0AA35TTP3_GEOBA</name>
<dbReference type="InterPro" id="IPR000152">
    <property type="entry name" value="EGF-type_Asp/Asn_hydroxyl_site"/>
</dbReference>
<dbReference type="Proteomes" id="UP001174909">
    <property type="component" value="Unassembled WGS sequence"/>
</dbReference>
<sequence length="128" mass="14240">MNFPDGRSLATNQDYYWLEYQCFLPNDTTVVEAKIPNPEDYGAVLPNYTQPFEDAPLPDGTVCTVRGCFYQTGSSIYRFIVPNNCTVDTDECAKETHDCGGNSLCNNTVGGYECVCEDGYSPLDDRNC</sequence>
<organism evidence="5 6">
    <name type="scientific">Geodia barretti</name>
    <name type="common">Barrett's horny sponge</name>
    <dbReference type="NCBI Taxonomy" id="519541"/>
    <lineage>
        <taxon>Eukaryota</taxon>
        <taxon>Metazoa</taxon>
        <taxon>Porifera</taxon>
        <taxon>Demospongiae</taxon>
        <taxon>Heteroscleromorpha</taxon>
        <taxon>Tetractinellida</taxon>
        <taxon>Astrophorina</taxon>
        <taxon>Geodiidae</taxon>
        <taxon>Geodia</taxon>
    </lineage>
</organism>
<keyword evidence="5" id="KW-0675">Receptor</keyword>
<dbReference type="CDD" id="cd00054">
    <property type="entry name" value="EGF_CA"/>
    <property type="match status" value="1"/>
</dbReference>